<dbReference type="AlphaFoldDB" id="A0AAD4LMZ6"/>
<keyword evidence="1" id="KW-1133">Transmembrane helix</keyword>
<reference evidence="2" key="1">
    <citation type="submission" date="2022-01" db="EMBL/GenBank/DDBJ databases">
        <title>Comparative genomics reveals a dynamic genome evolution in the ectomycorrhizal milk-cap (Lactarius) mushrooms.</title>
        <authorList>
            <consortium name="DOE Joint Genome Institute"/>
            <person name="Lebreton A."/>
            <person name="Tang N."/>
            <person name="Kuo A."/>
            <person name="LaButti K."/>
            <person name="Drula E."/>
            <person name="Barry K."/>
            <person name="Clum A."/>
            <person name="Lipzen A."/>
            <person name="Mousain D."/>
            <person name="Ng V."/>
            <person name="Wang R."/>
            <person name="Wang X."/>
            <person name="Dai Y."/>
            <person name="Henrissat B."/>
            <person name="Grigoriev I.V."/>
            <person name="Guerin-Laguette A."/>
            <person name="Yu F."/>
            <person name="Martin F.M."/>
        </authorList>
    </citation>
    <scope>NUCLEOTIDE SEQUENCE</scope>
    <source>
        <strain evidence="2">QP</strain>
    </source>
</reference>
<evidence type="ECO:0000313" key="3">
    <source>
        <dbReference type="Proteomes" id="UP001201163"/>
    </source>
</evidence>
<evidence type="ECO:0000313" key="2">
    <source>
        <dbReference type="EMBL" id="KAH8994260.1"/>
    </source>
</evidence>
<accession>A0AAD4LMZ6</accession>
<dbReference type="Proteomes" id="UP001201163">
    <property type="component" value="Unassembled WGS sequence"/>
</dbReference>
<comment type="caution">
    <text evidence="2">The sequence shown here is derived from an EMBL/GenBank/DDBJ whole genome shotgun (WGS) entry which is preliminary data.</text>
</comment>
<evidence type="ECO:0008006" key="4">
    <source>
        <dbReference type="Google" id="ProtNLM"/>
    </source>
</evidence>
<protein>
    <recommendedName>
        <fullName evidence="4">Transmembrane protein</fullName>
    </recommendedName>
</protein>
<name>A0AAD4LMZ6_9AGAM</name>
<evidence type="ECO:0000256" key="1">
    <source>
        <dbReference type="SAM" id="Phobius"/>
    </source>
</evidence>
<keyword evidence="3" id="KW-1185">Reference proteome</keyword>
<sequence>MGVISFDALMRYELQQGKAKWQGGSRSVGGKYRGAAWRVGRTKTDLYVDLSLGLRVAATCPELTLGQGRPCRRELISRAFSLFFCVFFFFFFSSSLLHPPLLLGLYMRHSASRISVTSRLRGVESGRPIVSRSDLRTLLKRASFFFSFPFIVLSFVLPLPQSANSSSVIVAGSVGGK</sequence>
<dbReference type="EMBL" id="JAKELL010000015">
    <property type="protein sequence ID" value="KAH8994260.1"/>
    <property type="molecule type" value="Genomic_DNA"/>
</dbReference>
<proteinExistence type="predicted"/>
<keyword evidence="1" id="KW-0472">Membrane</keyword>
<gene>
    <name evidence="2" type="ORF">EDB92DRAFT_318709</name>
</gene>
<organism evidence="2 3">
    <name type="scientific">Lactarius akahatsu</name>
    <dbReference type="NCBI Taxonomy" id="416441"/>
    <lineage>
        <taxon>Eukaryota</taxon>
        <taxon>Fungi</taxon>
        <taxon>Dikarya</taxon>
        <taxon>Basidiomycota</taxon>
        <taxon>Agaricomycotina</taxon>
        <taxon>Agaricomycetes</taxon>
        <taxon>Russulales</taxon>
        <taxon>Russulaceae</taxon>
        <taxon>Lactarius</taxon>
    </lineage>
</organism>
<keyword evidence="1" id="KW-0812">Transmembrane</keyword>
<feature type="transmembrane region" description="Helical" evidence="1">
    <location>
        <begin position="79"/>
        <end position="97"/>
    </location>
</feature>
<feature type="transmembrane region" description="Helical" evidence="1">
    <location>
        <begin position="142"/>
        <end position="159"/>
    </location>
</feature>